<name>A0A0D7AM14_9AGAR</name>
<evidence type="ECO:0000313" key="2">
    <source>
        <dbReference type="Proteomes" id="UP000054144"/>
    </source>
</evidence>
<dbReference type="Proteomes" id="UP000054144">
    <property type="component" value="Unassembled WGS sequence"/>
</dbReference>
<keyword evidence="2" id="KW-1185">Reference proteome</keyword>
<dbReference type="AlphaFoldDB" id="A0A0D7AM14"/>
<gene>
    <name evidence="1" type="ORF">FISHEDRAFT_34787</name>
</gene>
<reference evidence="1 2" key="1">
    <citation type="journal article" date="2015" name="Fungal Genet. Biol.">
        <title>Evolution of novel wood decay mechanisms in Agaricales revealed by the genome sequences of Fistulina hepatica and Cylindrobasidium torrendii.</title>
        <authorList>
            <person name="Floudas D."/>
            <person name="Held B.W."/>
            <person name="Riley R."/>
            <person name="Nagy L.G."/>
            <person name="Koehler G."/>
            <person name="Ransdell A.S."/>
            <person name="Younus H."/>
            <person name="Chow J."/>
            <person name="Chiniquy J."/>
            <person name="Lipzen A."/>
            <person name="Tritt A."/>
            <person name="Sun H."/>
            <person name="Haridas S."/>
            <person name="LaButti K."/>
            <person name="Ohm R.A."/>
            <person name="Kues U."/>
            <person name="Blanchette R.A."/>
            <person name="Grigoriev I.V."/>
            <person name="Minto R.E."/>
            <person name="Hibbett D.S."/>
        </authorList>
    </citation>
    <scope>NUCLEOTIDE SEQUENCE [LARGE SCALE GENOMIC DNA]</scope>
    <source>
        <strain evidence="1 2">ATCC 64428</strain>
    </source>
</reference>
<protein>
    <submittedName>
        <fullName evidence="1">Terpenoid synthase</fullName>
    </submittedName>
</protein>
<dbReference type="Gene3D" id="1.10.600.10">
    <property type="entry name" value="Farnesyl Diphosphate Synthase"/>
    <property type="match status" value="1"/>
</dbReference>
<dbReference type="OrthoDB" id="2861623at2759"/>
<proteinExistence type="predicted"/>
<dbReference type="EMBL" id="KN881630">
    <property type="protein sequence ID" value="KIY52784.1"/>
    <property type="molecule type" value="Genomic_DNA"/>
</dbReference>
<accession>A0A0D7AM14</accession>
<evidence type="ECO:0000313" key="1">
    <source>
        <dbReference type="EMBL" id="KIY52784.1"/>
    </source>
</evidence>
<sequence length="330" mass="36890">MSGSIPAFHLSRLTNLASSLNFELRVNRHCHAVSAASIEWVIGMGGDTDGIDHERGRPLESMKVGLWASMMFPASDYPQLRLLSDFLHVLTLSDRGLLRSEHATCTVFDDLFESSMFRILKTRLMHVCSTAPTCWQARFCASIHAYQFARLQVESDTDGASPDITLFPDVCRDSSGIEMTISLFEALDGLFLSNESLHEDVATLRRCAANIIAWSMHVASYNVDQAEGRTTNLVSVLMRQHGLDLQSGIDHALQMVSRELDAFHACEMRFLSGVSKNSSSSTTRSYIQALKSCICGTLNWLYETELFFGMKAEMVRRFGWVFLLPPRDGV</sequence>
<dbReference type="SUPFAM" id="SSF48576">
    <property type="entry name" value="Terpenoid synthases"/>
    <property type="match status" value="1"/>
</dbReference>
<organism evidence="1 2">
    <name type="scientific">Fistulina hepatica ATCC 64428</name>
    <dbReference type="NCBI Taxonomy" id="1128425"/>
    <lineage>
        <taxon>Eukaryota</taxon>
        <taxon>Fungi</taxon>
        <taxon>Dikarya</taxon>
        <taxon>Basidiomycota</taxon>
        <taxon>Agaricomycotina</taxon>
        <taxon>Agaricomycetes</taxon>
        <taxon>Agaricomycetidae</taxon>
        <taxon>Agaricales</taxon>
        <taxon>Fistulinaceae</taxon>
        <taxon>Fistulina</taxon>
    </lineage>
</organism>
<dbReference type="Pfam" id="PF19086">
    <property type="entry name" value="Terpene_syn_C_2"/>
    <property type="match status" value="1"/>
</dbReference>
<dbReference type="InterPro" id="IPR008949">
    <property type="entry name" value="Isoprenoid_synthase_dom_sf"/>
</dbReference>